<sequence>MTNFARRSKLNIQSLAFLIWMLCHVIYGPSNCSYGLKSSKWIKVEVTQVLCASDLAPLRSSPIGRLECATACRKHLNCSTFIFTPLPTSSVGSCSWCPAFSTRATTFTTTEQLMEIWSPVSGRLVSPASSIDLAIPSPLTEGRVLTVRGRVAPQPPPEFWISLTLFNQDIVYQPLAIFDKGIYFETIRMGYRIGPVWHTENLSQGLFPFRANEDFVIVVLVTTEGFITYINGIFIATMNSKEVMWGEIGYIYFGNNVVENEVEFKEAIF</sequence>
<dbReference type="EMBL" id="BLXT01000273">
    <property type="protein sequence ID" value="GFN75575.1"/>
    <property type="molecule type" value="Genomic_DNA"/>
</dbReference>
<feature type="chain" id="PRO_5044011040" description="Galectin" evidence="3">
    <location>
        <begin position="33"/>
        <end position="269"/>
    </location>
</feature>
<keyword evidence="3" id="KW-0732">Signal</keyword>
<evidence type="ECO:0000256" key="2">
    <source>
        <dbReference type="RuleBase" id="RU102079"/>
    </source>
</evidence>
<dbReference type="Proteomes" id="UP000735302">
    <property type="component" value="Unassembled WGS sequence"/>
</dbReference>
<feature type="domain" description="Galectin" evidence="4">
    <location>
        <begin position="131"/>
        <end position="265"/>
    </location>
</feature>
<keyword evidence="6" id="KW-1185">Reference proteome</keyword>
<dbReference type="PROSITE" id="PS51304">
    <property type="entry name" value="GALECTIN"/>
    <property type="match status" value="1"/>
</dbReference>
<name>A0AAV3X7P7_9GAST</name>
<keyword evidence="1 2" id="KW-0430">Lectin</keyword>
<dbReference type="InterPro" id="IPR001079">
    <property type="entry name" value="Galectin_CRD"/>
</dbReference>
<dbReference type="Pfam" id="PF00337">
    <property type="entry name" value="Gal-bind_lectin"/>
    <property type="match status" value="1"/>
</dbReference>
<dbReference type="InterPro" id="IPR013320">
    <property type="entry name" value="ConA-like_dom_sf"/>
</dbReference>
<evidence type="ECO:0000256" key="1">
    <source>
        <dbReference type="ARBA" id="ARBA00022734"/>
    </source>
</evidence>
<dbReference type="Gene3D" id="2.60.120.200">
    <property type="match status" value="1"/>
</dbReference>
<dbReference type="SUPFAM" id="SSF49899">
    <property type="entry name" value="Concanavalin A-like lectins/glucanases"/>
    <property type="match status" value="1"/>
</dbReference>
<reference evidence="5 6" key="1">
    <citation type="journal article" date="2021" name="Elife">
        <title>Chloroplast acquisition without the gene transfer in kleptoplastic sea slugs, Plakobranchus ocellatus.</title>
        <authorList>
            <person name="Maeda T."/>
            <person name="Takahashi S."/>
            <person name="Yoshida T."/>
            <person name="Shimamura S."/>
            <person name="Takaki Y."/>
            <person name="Nagai Y."/>
            <person name="Toyoda A."/>
            <person name="Suzuki Y."/>
            <person name="Arimoto A."/>
            <person name="Ishii H."/>
            <person name="Satoh N."/>
            <person name="Nishiyama T."/>
            <person name="Hasebe M."/>
            <person name="Maruyama T."/>
            <person name="Minagawa J."/>
            <person name="Obokata J."/>
            <person name="Shigenobu S."/>
        </authorList>
    </citation>
    <scope>NUCLEOTIDE SEQUENCE [LARGE SCALE GENOMIC DNA]</scope>
</reference>
<feature type="signal peptide" evidence="3">
    <location>
        <begin position="1"/>
        <end position="32"/>
    </location>
</feature>
<dbReference type="GO" id="GO:0030246">
    <property type="term" value="F:carbohydrate binding"/>
    <property type="evidence" value="ECO:0007669"/>
    <property type="project" value="UniProtKB-UniRule"/>
</dbReference>
<dbReference type="AlphaFoldDB" id="A0AAV3X7P7"/>
<comment type="caution">
    <text evidence="5">The sequence shown here is derived from an EMBL/GenBank/DDBJ whole genome shotgun (WGS) entry which is preliminary data.</text>
</comment>
<evidence type="ECO:0000313" key="5">
    <source>
        <dbReference type="EMBL" id="GFN75575.1"/>
    </source>
</evidence>
<organism evidence="5 6">
    <name type="scientific">Plakobranchus ocellatus</name>
    <dbReference type="NCBI Taxonomy" id="259542"/>
    <lineage>
        <taxon>Eukaryota</taxon>
        <taxon>Metazoa</taxon>
        <taxon>Spiralia</taxon>
        <taxon>Lophotrochozoa</taxon>
        <taxon>Mollusca</taxon>
        <taxon>Gastropoda</taxon>
        <taxon>Heterobranchia</taxon>
        <taxon>Euthyneura</taxon>
        <taxon>Panpulmonata</taxon>
        <taxon>Sacoglossa</taxon>
        <taxon>Placobranchoidea</taxon>
        <taxon>Plakobranchidae</taxon>
        <taxon>Plakobranchus</taxon>
    </lineage>
</organism>
<evidence type="ECO:0000256" key="3">
    <source>
        <dbReference type="SAM" id="SignalP"/>
    </source>
</evidence>
<protein>
    <recommendedName>
        <fullName evidence="2">Galectin</fullName>
    </recommendedName>
</protein>
<accession>A0AAV3X7P7</accession>
<gene>
    <name evidence="5" type="ORF">PoB_000208100</name>
</gene>
<evidence type="ECO:0000313" key="6">
    <source>
        <dbReference type="Proteomes" id="UP000735302"/>
    </source>
</evidence>
<evidence type="ECO:0000259" key="4">
    <source>
        <dbReference type="PROSITE" id="PS51304"/>
    </source>
</evidence>
<proteinExistence type="predicted"/>